<accession>A0AAN5C9P9</accession>
<keyword evidence="2" id="KW-0732">Signal</keyword>
<feature type="compositionally biased region" description="Polar residues" evidence="1">
    <location>
        <begin position="135"/>
        <end position="146"/>
    </location>
</feature>
<evidence type="ECO:0000313" key="4">
    <source>
        <dbReference type="Proteomes" id="UP001328107"/>
    </source>
</evidence>
<dbReference type="EMBL" id="BTRK01000001">
    <property type="protein sequence ID" value="GMR34069.1"/>
    <property type="molecule type" value="Genomic_DNA"/>
</dbReference>
<gene>
    <name evidence="3" type="ORF">PMAYCL1PPCAC_04264</name>
</gene>
<feature type="signal peptide" evidence="2">
    <location>
        <begin position="1"/>
        <end position="17"/>
    </location>
</feature>
<proteinExistence type="predicted"/>
<name>A0AAN5C9P9_9BILA</name>
<dbReference type="Proteomes" id="UP001328107">
    <property type="component" value="Unassembled WGS sequence"/>
</dbReference>
<organism evidence="3 4">
    <name type="scientific">Pristionchus mayeri</name>
    <dbReference type="NCBI Taxonomy" id="1317129"/>
    <lineage>
        <taxon>Eukaryota</taxon>
        <taxon>Metazoa</taxon>
        <taxon>Ecdysozoa</taxon>
        <taxon>Nematoda</taxon>
        <taxon>Chromadorea</taxon>
        <taxon>Rhabditida</taxon>
        <taxon>Rhabditina</taxon>
        <taxon>Diplogasteromorpha</taxon>
        <taxon>Diplogasteroidea</taxon>
        <taxon>Neodiplogasteridae</taxon>
        <taxon>Pristionchus</taxon>
    </lineage>
</organism>
<keyword evidence="4" id="KW-1185">Reference proteome</keyword>
<evidence type="ECO:0000313" key="3">
    <source>
        <dbReference type="EMBL" id="GMR34069.1"/>
    </source>
</evidence>
<protein>
    <recommendedName>
        <fullName evidence="5">SXP/RAL-2 family protein Ani s 5-like cation-binding domain-containing protein</fullName>
    </recommendedName>
</protein>
<dbReference type="AlphaFoldDB" id="A0AAN5C9P9"/>
<sequence length="175" mass="18348">MKSTALILACIAAAALAGSSEEFTAEQKADLDAKIATLSAEAQEAAKKIKGIFEANEDNKAMAIEQTKALIATLPEGVLTEIKSIMPPAFRQELEGGAPTTAATPARARRHAQEVEAGAPTTAATPSRARRQEPTQEVETGSTTAAMPSRARRQEPAKQLETAVVEATPAPMPDQ</sequence>
<evidence type="ECO:0000256" key="1">
    <source>
        <dbReference type="SAM" id="MobiDB-lite"/>
    </source>
</evidence>
<feature type="chain" id="PRO_5043042561" description="SXP/RAL-2 family protein Ani s 5-like cation-binding domain-containing protein" evidence="2">
    <location>
        <begin position="18"/>
        <end position="175"/>
    </location>
</feature>
<feature type="region of interest" description="Disordered" evidence="1">
    <location>
        <begin position="94"/>
        <end position="175"/>
    </location>
</feature>
<feature type="compositionally biased region" description="Low complexity" evidence="1">
    <location>
        <begin position="117"/>
        <end position="127"/>
    </location>
</feature>
<evidence type="ECO:0008006" key="5">
    <source>
        <dbReference type="Google" id="ProtNLM"/>
    </source>
</evidence>
<reference evidence="4" key="1">
    <citation type="submission" date="2022-10" db="EMBL/GenBank/DDBJ databases">
        <title>Genome assembly of Pristionchus species.</title>
        <authorList>
            <person name="Yoshida K."/>
            <person name="Sommer R.J."/>
        </authorList>
    </citation>
    <scope>NUCLEOTIDE SEQUENCE [LARGE SCALE GENOMIC DNA]</scope>
    <source>
        <strain evidence="4">RS5460</strain>
    </source>
</reference>
<comment type="caution">
    <text evidence="3">The sequence shown here is derived from an EMBL/GenBank/DDBJ whole genome shotgun (WGS) entry which is preliminary data.</text>
</comment>
<evidence type="ECO:0000256" key="2">
    <source>
        <dbReference type="SAM" id="SignalP"/>
    </source>
</evidence>